<evidence type="ECO:0000313" key="2">
    <source>
        <dbReference type="Proteomes" id="UP000318081"/>
    </source>
</evidence>
<reference evidence="1 2" key="1">
    <citation type="submission" date="2019-02" db="EMBL/GenBank/DDBJ databases">
        <title>Deep-cultivation of Planctomycetes and their phenomic and genomic characterization uncovers novel biology.</title>
        <authorList>
            <person name="Wiegand S."/>
            <person name="Jogler M."/>
            <person name="Boedeker C."/>
            <person name="Pinto D."/>
            <person name="Vollmers J."/>
            <person name="Rivas-Marin E."/>
            <person name="Kohn T."/>
            <person name="Peeters S.H."/>
            <person name="Heuer A."/>
            <person name="Rast P."/>
            <person name="Oberbeckmann S."/>
            <person name="Bunk B."/>
            <person name="Jeske O."/>
            <person name="Meyerdierks A."/>
            <person name="Storesund J.E."/>
            <person name="Kallscheuer N."/>
            <person name="Luecker S."/>
            <person name="Lage O.M."/>
            <person name="Pohl T."/>
            <person name="Merkel B.J."/>
            <person name="Hornburger P."/>
            <person name="Mueller R.-W."/>
            <person name="Bruemmer F."/>
            <person name="Labrenz M."/>
            <person name="Spormann A.M."/>
            <person name="Op den Camp H."/>
            <person name="Overmann J."/>
            <person name="Amann R."/>
            <person name="Jetten M.S.M."/>
            <person name="Mascher T."/>
            <person name="Medema M.H."/>
            <person name="Devos D.P."/>
            <person name="Kaster A.-K."/>
            <person name="Ovreas L."/>
            <person name="Rohde M."/>
            <person name="Galperin M.Y."/>
            <person name="Jogler C."/>
        </authorList>
    </citation>
    <scope>NUCLEOTIDE SEQUENCE [LARGE SCALE GENOMIC DNA]</scope>
    <source>
        <strain evidence="1 2">TBK1r</strain>
    </source>
</reference>
<dbReference type="RefSeq" id="WP_145217740.1">
    <property type="nucleotide sequence ID" value="NZ_CP036432.1"/>
</dbReference>
<name>A0ABX5Y386_9BACT</name>
<dbReference type="Gene3D" id="3.40.50.1820">
    <property type="entry name" value="alpha/beta hydrolase"/>
    <property type="match status" value="1"/>
</dbReference>
<keyword evidence="2" id="KW-1185">Reference proteome</keyword>
<accession>A0ABX5Y386</accession>
<evidence type="ECO:0000313" key="1">
    <source>
        <dbReference type="EMBL" id="QDV86514.1"/>
    </source>
</evidence>
<evidence type="ECO:0008006" key="3">
    <source>
        <dbReference type="Google" id="ProtNLM"/>
    </source>
</evidence>
<proteinExistence type="predicted"/>
<protein>
    <recommendedName>
        <fullName evidence="3">Phospholipase/Carboxylesterase</fullName>
    </recommendedName>
</protein>
<organism evidence="1 2">
    <name type="scientific">Stieleria magnilauensis</name>
    <dbReference type="NCBI Taxonomy" id="2527963"/>
    <lineage>
        <taxon>Bacteria</taxon>
        <taxon>Pseudomonadati</taxon>
        <taxon>Planctomycetota</taxon>
        <taxon>Planctomycetia</taxon>
        <taxon>Pirellulales</taxon>
        <taxon>Pirellulaceae</taxon>
        <taxon>Stieleria</taxon>
    </lineage>
</organism>
<dbReference type="Proteomes" id="UP000318081">
    <property type="component" value="Chromosome"/>
</dbReference>
<dbReference type="InterPro" id="IPR029058">
    <property type="entry name" value="AB_hydrolase_fold"/>
</dbReference>
<sequence length="296" mass="32947">MPSSHSTKPAPFAKKVTDTFFCVVALWGLGVQPCCAQTVSHVRDLQTPAVSDGMPAAGKRVKQVHPDYAGSNVYHLLYLPTDWKPGQSYPVIVEYAGNKYRTSPGTVEGSNLGYGISGGKGAIWVCMPYVNKTEMRNQETWWGDVNATVDYCKDIVASVCDDYGGDPDHVFIAGFSRGAIACNFIGLHDDQIASLWRGFFCHSHYDGVKQWPYPGSDRASAAERLSRLGDRPQFISHENSVDATRNYLAKAMPHGNFTFQPLQGWDHTDTWVLYDVPERKRLRDWFRAQLSADSAE</sequence>
<dbReference type="EMBL" id="CP036432">
    <property type="protein sequence ID" value="QDV86514.1"/>
    <property type="molecule type" value="Genomic_DNA"/>
</dbReference>
<gene>
    <name evidence="1" type="ORF">TBK1r_55330</name>
</gene>
<dbReference type="SUPFAM" id="SSF53474">
    <property type="entry name" value="alpha/beta-Hydrolases"/>
    <property type="match status" value="1"/>
</dbReference>